<keyword evidence="2" id="KW-1185">Reference proteome</keyword>
<proteinExistence type="predicted"/>
<protein>
    <submittedName>
        <fullName evidence="1">Phage late control D family protein</fullName>
    </submittedName>
</protein>
<name>A0ACC6U0X8_9BURK</name>
<organism evidence="1 2">
    <name type="scientific">Paraburkholderia phymatum</name>
    <dbReference type="NCBI Taxonomy" id="148447"/>
    <lineage>
        <taxon>Bacteria</taxon>
        <taxon>Pseudomonadati</taxon>
        <taxon>Pseudomonadota</taxon>
        <taxon>Betaproteobacteria</taxon>
        <taxon>Burkholderiales</taxon>
        <taxon>Burkholderiaceae</taxon>
        <taxon>Paraburkholderia</taxon>
    </lineage>
</organism>
<comment type="caution">
    <text evidence="1">The sequence shown here is derived from an EMBL/GenBank/DDBJ whole genome shotgun (WGS) entry which is preliminary data.</text>
</comment>
<dbReference type="Proteomes" id="UP001558850">
    <property type="component" value="Unassembled WGS sequence"/>
</dbReference>
<gene>
    <name evidence="1" type="ORF">AB4Y32_15925</name>
</gene>
<evidence type="ECO:0000313" key="2">
    <source>
        <dbReference type="Proteomes" id="UP001558850"/>
    </source>
</evidence>
<accession>A0ACC6U0X8</accession>
<sequence>MTTLNIVPAVAAARQPRGVVLLGDPSQPGTSVPWIEWDVDQNTWHSASTFRMRLPVSALTAPIDINYVLGTNPIQAQIFAGFPGDPDQYGTADLQQLITGNVDQIRFDPARRTVELSGRDYTSLLIDAKTFDRWTNQTASEIATTLAKRHGLTPQVTATTGAVGKIYEIDKIHDRHGSTEWELLTWLASIYDFVVYVQGMTLYFGPKPDPKTATPYALQWKNPDAITSTTFQGNVLDMSFSRTLTVGKGLVVQVHSTNHKQKQGFTVTYPDSKAKGIKPGAATAPEQVYSYIIANLTQQDAQQRAKSIYDNLILHERKFQAELPGDNILTPNVMVSVSGTQTPFDDMYYVESVSRRMSFDAGYTMSVRGKNHSLDTTIIPS</sequence>
<dbReference type="EMBL" id="JBFRCH010000007">
    <property type="protein sequence ID" value="MEX3933264.1"/>
    <property type="molecule type" value="Genomic_DNA"/>
</dbReference>
<reference evidence="1" key="1">
    <citation type="submission" date="2024-07" db="EMBL/GenBank/DDBJ databases">
        <title>A survey of Mimosa microsymbionts across Brazilian biomes reveals a high diversity of Paraburkholderia nodulating endemic species, but also that Cupriavidus is common as a symbiont of widespread species.</title>
        <authorList>
            <person name="Rouws L."/>
            <person name="Barauna A."/>
            <person name="Beukes C."/>
            <person name="Rouws J.R.C."/>
            <person name="De Faria S.M."/>
            <person name="Gross E."/>
            <person name="Bueno Dos Reis Junior F."/>
            <person name="Simon M.F."/>
            <person name="Maluk M."/>
            <person name="Odee D.W."/>
            <person name="Kenicer G."/>
            <person name="Young J.P.W."/>
            <person name="Reis V.M."/>
            <person name="Zilli J."/>
            <person name="James E.K."/>
        </authorList>
    </citation>
    <scope>NUCLEOTIDE SEQUENCE</scope>
    <source>
        <strain evidence="1">EG181B</strain>
    </source>
</reference>
<evidence type="ECO:0000313" key="1">
    <source>
        <dbReference type="EMBL" id="MEX3933264.1"/>
    </source>
</evidence>